<evidence type="ECO:0000256" key="1">
    <source>
        <dbReference type="ARBA" id="ARBA00004123"/>
    </source>
</evidence>
<feature type="compositionally biased region" description="Basic and acidic residues" evidence="10">
    <location>
        <begin position="42"/>
        <end position="69"/>
    </location>
</feature>
<feature type="non-terminal residue" evidence="14">
    <location>
        <position position="1"/>
    </location>
</feature>
<evidence type="ECO:0000313" key="15">
    <source>
        <dbReference type="Proteomes" id="UP000646827"/>
    </source>
</evidence>
<dbReference type="Pfam" id="PF00271">
    <property type="entry name" value="Helicase_C"/>
    <property type="match status" value="1"/>
</dbReference>
<comment type="caution">
    <text evidence="14">The sequence shown here is derived from an EMBL/GenBank/DDBJ whole genome shotgun (WGS) entry which is preliminary data.</text>
</comment>
<dbReference type="AlphaFoldDB" id="A0A8H7VBJ3"/>
<accession>A0A8H7VBJ3</accession>
<feature type="region of interest" description="Disordered" evidence="10">
    <location>
        <begin position="1"/>
        <end position="84"/>
    </location>
</feature>
<dbReference type="GO" id="GO:0005524">
    <property type="term" value="F:ATP binding"/>
    <property type="evidence" value="ECO:0007669"/>
    <property type="project" value="UniProtKB-KW"/>
</dbReference>
<dbReference type="InterPro" id="IPR027417">
    <property type="entry name" value="P-loop_NTPase"/>
</dbReference>
<dbReference type="EMBL" id="JAEPRB010000325">
    <property type="protein sequence ID" value="KAG2217131.1"/>
    <property type="molecule type" value="Genomic_DNA"/>
</dbReference>
<evidence type="ECO:0000256" key="3">
    <source>
        <dbReference type="ARBA" id="ARBA00022741"/>
    </source>
</evidence>
<dbReference type="SMART" id="SM00487">
    <property type="entry name" value="DEXDc"/>
    <property type="match status" value="1"/>
</dbReference>
<evidence type="ECO:0000259" key="13">
    <source>
        <dbReference type="PROSITE" id="PS51195"/>
    </source>
</evidence>
<comment type="subcellular location">
    <subcellularLocation>
        <location evidence="1">Nucleus</location>
    </subcellularLocation>
</comment>
<keyword evidence="5 9" id="KW-0347">Helicase</keyword>
<dbReference type="Gene3D" id="3.40.50.300">
    <property type="entry name" value="P-loop containing nucleotide triphosphate hydrolases"/>
    <property type="match status" value="2"/>
</dbReference>
<evidence type="ECO:0000259" key="12">
    <source>
        <dbReference type="PROSITE" id="PS51194"/>
    </source>
</evidence>
<dbReference type="SMART" id="SM00490">
    <property type="entry name" value="HELICc"/>
    <property type="match status" value="1"/>
</dbReference>
<dbReference type="GO" id="GO:0003724">
    <property type="term" value="F:RNA helicase activity"/>
    <property type="evidence" value="ECO:0007669"/>
    <property type="project" value="UniProtKB-EC"/>
</dbReference>
<feature type="short sequence motif" description="Q motif" evidence="8">
    <location>
        <begin position="182"/>
        <end position="210"/>
    </location>
</feature>
<organism evidence="14 15">
    <name type="scientific">Circinella minor</name>
    <dbReference type="NCBI Taxonomy" id="1195481"/>
    <lineage>
        <taxon>Eukaryota</taxon>
        <taxon>Fungi</taxon>
        <taxon>Fungi incertae sedis</taxon>
        <taxon>Mucoromycota</taxon>
        <taxon>Mucoromycotina</taxon>
        <taxon>Mucoromycetes</taxon>
        <taxon>Mucorales</taxon>
        <taxon>Lichtheimiaceae</taxon>
        <taxon>Circinella</taxon>
    </lineage>
</organism>
<dbReference type="PROSITE" id="PS51194">
    <property type="entry name" value="HELICASE_CTER"/>
    <property type="match status" value="1"/>
</dbReference>
<feature type="domain" description="DEAD-box RNA helicase Q" evidence="13">
    <location>
        <begin position="182"/>
        <end position="210"/>
    </location>
</feature>
<evidence type="ECO:0000256" key="6">
    <source>
        <dbReference type="ARBA" id="ARBA00022840"/>
    </source>
</evidence>
<feature type="compositionally biased region" description="Gly residues" evidence="10">
    <location>
        <begin position="580"/>
        <end position="616"/>
    </location>
</feature>
<dbReference type="InterPro" id="IPR011545">
    <property type="entry name" value="DEAD/DEAH_box_helicase_dom"/>
</dbReference>
<evidence type="ECO:0000256" key="8">
    <source>
        <dbReference type="PROSITE-ProRule" id="PRU00552"/>
    </source>
</evidence>
<evidence type="ECO:0000256" key="9">
    <source>
        <dbReference type="RuleBase" id="RU000492"/>
    </source>
</evidence>
<evidence type="ECO:0000256" key="5">
    <source>
        <dbReference type="ARBA" id="ARBA00022806"/>
    </source>
</evidence>
<keyword evidence="4 9" id="KW-0378">Hydrolase</keyword>
<dbReference type="CDD" id="cd18787">
    <property type="entry name" value="SF2_C_DEAD"/>
    <property type="match status" value="1"/>
</dbReference>
<dbReference type="OrthoDB" id="196131at2759"/>
<dbReference type="GO" id="GO:0016787">
    <property type="term" value="F:hydrolase activity"/>
    <property type="evidence" value="ECO:0007669"/>
    <property type="project" value="UniProtKB-KW"/>
</dbReference>
<feature type="domain" description="Helicase ATP-binding" evidence="11">
    <location>
        <begin position="213"/>
        <end position="388"/>
    </location>
</feature>
<dbReference type="FunFam" id="3.40.50.300:FF:000079">
    <property type="entry name" value="probable ATP-dependent RNA helicase DDX17"/>
    <property type="match status" value="1"/>
</dbReference>
<dbReference type="PANTHER" id="PTHR47958">
    <property type="entry name" value="ATP-DEPENDENT RNA HELICASE DBP3"/>
    <property type="match status" value="1"/>
</dbReference>
<dbReference type="InterPro" id="IPR014001">
    <property type="entry name" value="Helicase_ATP-bd"/>
</dbReference>
<keyword evidence="15" id="KW-1185">Reference proteome</keyword>
<dbReference type="GO" id="GO:0005634">
    <property type="term" value="C:nucleus"/>
    <property type="evidence" value="ECO:0007669"/>
    <property type="project" value="UniProtKB-SubCell"/>
</dbReference>
<dbReference type="PROSITE" id="PS51192">
    <property type="entry name" value="HELICASE_ATP_BIND_1"/>
    <property type="match status" value="1"/>
</dbReference>
<evidence type="ECO:0000256" key="4">
    <source>
        <dbReference type="ARBA" id="ARBA00022801"/>
    </source>
</evidence>
<gene>
    <name evidence="14" type="ORF">INT45_011914</name>
</gene>
<proteinExistence type="inferred from homology"/>
<name>A0A8H7VBJ3_9FUNG</name>
<keyword evidence="3 9" id="KW-0547">Nucleotide-binding</keyword>
<dbReference type="CDD" id="cd17966">
    <property type="entry name" value="DEADc_DDX5_DDX17"/>
    <property type="match status" value="1"/>
</dbReference>
<feature type="domain" description="Helicase C-terminal" evidence="12">
    <location>
        <begin position="420"/>
        <end position="565"/>
    </location>
</feature>
<evidence type="ECO:0000256" key="7">
    <source>
        <dbReference type="ARBA" id="ARBA00023242"/>
    </source>
</evidence>
<keyword evidence="6 9" id="KW-0067">ATP-binding</keyword>
<dbReference type="SUPFAM" id="SSF52540">
    <property type="entry name" value="P-loop containing nucleoside triphosphate hydrolases"/>
    <property type="match status" value="1"/>
</dbReference>
<reference evidence="14 15" key="1">
    <citation type="submission" date="2020-12" db="EMBL/GenBank/DDBJ databases">
        <title>Metabolic potential, ecology and presence of endohyphal bacteria is reflected in genomic diversity of Mucoromycotina.</title>
        <authorList>
            <person name="Muszewska A."/>
            <person name="Okrasinska A."/>
            <person name="Steczkiewicz K."/>
            <person name="Drgas O."/>
            <person name="Orlowska M."/>
            <person name="Perlinska-Lenart U."/>
            <person name="Aleksandrzak-Piekarczyk T."/>
            <person name="Szatraj K."/>
            <person name="Zielenkiewicz U."/>
            <person name="Pilsyk S."/>
            <person name="Malc E."/>
            <person name="Mieczkowski P."/>
            <person name="Kruszewska J.S."/>
            <person name="Biernat P."/>
            <person name="Pawlowska J."/>
        </authorList>
    </citation>
    <scope>NUCLEOTIDE SEQUENCE [LARGE SCALE GENOMIC DNA]</scope>
    <source>
        <strain evidence="14 15">CBS 142.35</strain>
    </source>
</reference>
<keyword evidence="7" id="KW-0539">Nucleus</keyword>
<evidence type="ECO:0000256" key="10">
    <source>
        <dbReference type="SAM" id="MobiDB-lite"/>
    </source>
</evidence>
<feature type="region of interest" description="Disordered" evidence="10">
    <location>
        <begin position="565"/>
        <end position="616"/>
    </location>
</feature>
<dbReference type="InterPro" id="IPR000629">
    <property type="entry name" value="RNA-helicase_DEAD-box_CS"/>
</dbReference>
<evidence type="ECO:0000256" key="2">
    <source>
        <dbReference type="ARBA" id="ARBA00012552"/>
    </source>
</evidence>
<dbReference type="InterPro" id="IPR001650">
    <property type="entry name" value="Helicase_C-like"/>
</dbReference>
<dbReference type="Proteomes" id="UP000646827">
    <property type="component" value="Unassembled WGS sequence"/>
</dbReference>
<dbReference type="Pfam" id="PF00270">
    <property type="entry name" value="DEAD"/>
    <property type="match status" value="1"/>
</dbReference>
<dbReference type="InterPro" id="IPR014014">
    <property type="entry name" value="RNA_helicase_DEAD_Q_motif"/>
</dbReference>
<protein>
    <recommendedName>
        <fullName evidence="2">RNA helicase</fullName>
        <ecNumber evidence="2">3.6.4.13</ecNumber>
    </recommendedName>
</protein>
<feature type="compositionally biased region" description="Polar residues" evidence="10">
    <location>
        <begin position="70"/>
        <end position="79"/>
    </location>
</feature>
<comment type="similarity">
    <text evidence="9">Belongs to the DEAD box helicase family.</text>
</comment>
<dbReference type="GO" id="GO:0003676">
    <property type="term" value="F:nucleic acid binding"/>
    <property type="evidence" value="ECO:0007669"/>
    <property type="project" value="InterPro"/>
</dbReference>
<evidence type="ECO:0000313" key="14">
    <source>
        <dbReference type="EMBL" id="KAG2217131.1"/>
    </source>
</evidence>
<dbReference type="PROSITE" id="PS51195">
    <property type="entry name" value="Q_MOTIF"/>
    <property type="match status" value="1"/>
</dbReference>
<dbReference type="PROSITE" id="PS00039">
    <property type="entry name" value="DEAD_ATP_HELICASE"/>
    <property type="match status" value="1"/>
</dbReference>
<dbReference type="EC" id="3.6.4.13" evidence="2"/>
<feature type="compositionally biased region" description="Low complexity" evidence="10">
    <location>
        <begin position="1"/>
        <end position="18"/>
    </location>
</feature>
<dbReference type="FunFam" id="3.40.50.300:FF:000008">
    <property type="entry name" value="ATP-dependent RNA helicase RhlB"/>
    <property type="match status" value="1"/>
</dbReference>
<evidence type="ECO:0000259" key="11">
    <source>
        <dbReference type="PROSITE" id="PS51192"/>
    </source>
</evidence>
<sequence length="616" mass="66634">MSYQSSSRDYGSSNSSSYGRGGSSGGSRSYGDNSTYSNKGSSYRDNRDASPRRSSRPYDHGSSRDDRQHSSYSTYRSNDSGGYRNGGAGGYSAGGYSGSGATGYGASGGYGNYGGYAGQDRMGQLGTGLKDIQWDQLSLPRFEKNFYTEHPSVAARQPDEIVQIRAAANMTVVGRDVPKPLKTFEEANFPSYVMQELSQLGFAAPTPIQCQGWPMALSGRDVVGVAETGSGKTLAYTLPGIVHINAQPLLEPGDGPIVLVLAPTRELAVQIQQECVKFGATSRIKNTCLYGGTPRGPQIRDLSKGVEICIATPGRLIDMLESGKTNLRRVTYLVLDEADRMLDMGFEPQIRKIVNQIRPDRQTLMWSATWPKSVQQLAETYLKDYIQVTIGSLSLSASKNVTQIVEVCTEPEKRGKLIVHLERIMEEPENERKTLIFTSTKRTADEITRYLRQDGFPALAIHGDKQQNERDWVLNQFRTGGHPIMVATDVASRGIDVKDVKFVINYDFPTNIEDYVHRVGRTGRGGATGSAFTFFTTDNARQARDLVNILRETDQTIDPRLQMMVTTSGGGRGRGRGGFRGRGGGRGGGGRGGYGGGGYGGGGYGGGYGGGGGADR</sequence>